<protein>
    <submittedName>
        <fullName evidence="1">Helix-turn-helix domain-containing protein</fullName>
    </submittedName>
</protein>
<dbReference type="Proteomes" id="UP001377168">
    <property type="component" value="Unassembled WGS sequence"/>
</dbReference>
<organism evidence="1 2">
    <name type="scientific">Streptomyces achmelvichensis</name>
    <dbReference type="NCBI Taxonomy" id="3134111"/>
    <lineage>
        <taxon>Bacteria</taxon>
        <taxon>Bacillati</taxon>
        <taxon>Actinomycetota</taxon>
        <taxon>Actinomycetes</taxon>
        <taxon>Kitasatosporales</taxon>
        <taxon>Streptomycetaceae</taxon>
        <taxon>Streptomyces</taxon>
    </lineage>
</organism>
<reference evidence="1" key="1">
    <citation type="submission" date="2024-03" db="EMBL/GenBank/DDBJ databases">
        <title>Novel Streptomyces species of biotechnological and ecological value are a feature of Machair soil.</title>
        <authorList>
            <person name="Prole J.R."/>
            <person name="Goodfellow M."/>
            <person name="Allenby N."/>
            <person name="Ward A.C."/>
        </authorList>
    </citation>
    <scope>NUCLEOTIDE SEQUENCE</scope>
    <source>
        <strain evidence="1">MS2.AVA.5</strain>
    </source>
</reference>
<proteinExistence type="predicted"/>
<evidence type="ECO:0000313" key="1">
    <source>
        <dbReference type="EMBL" id="MEJ8631982.1"/>
    </source>
</evidence>
<accession>A0ACC6PKR4</accession>
<dbReference type="EMBL" id="JBBKAJ010000002">
    <property type="protein sequence ID" value="MEJ8631982.1"/>
    <property type="molecule type" value="Genomic_DNA"/>
</dbReference>
<name>A0ACC6PKR4_9ACTN</name>
<sequence length="375" mass="40276">MGLVFEAEGLDGPEKLLLLAYCNRTDDHGYCWPGQKRLVDDCGTSAATVKRVKKSLVDKGLISSVRRVNPVTGDPITNLTRVNLKLLTEMARPRTVYDDNVIEQITFAEDLPVPKKQRKSKPGKGSDLLLAQNEPDPDLLMAHVEPTPGSSWARPRLNMSPPPAHVEPLTLIDPSENPQPSLRPSAAGVFDDRTSRASALDGGTEGRTGGGGREVGQAVERTPGVEVLLAIGREKPEWLLTGDALRDQGAAVSRMLEQGFTPQQVRQVIVSRSLPDPLTHTVGAVVGRRLRDLEAGGPLTGVRCIPTQGPTGEGDFGWAGAERSTTAAADRSIREAAAHRVHHECQGLEGLCGRPVPAEGELCSQCSLSRERVQA</sequence>
<keyword evidence="2" id="KW-1185">Reference proteome</keyword>
<gene>
    <name evidence="1" type="ORF">WKI67_00495</name>
</gene>
<evidence type="ECO:0000313" key="2">
    <source>
        <dbReference type="Proteomes" id="UP001377168"/>
    </source>
</evidence>
<comment type="caution">
    <text evidence="1">The sequence shown here is derived from an EMBL/GenBank/DDBJ whole genome shotgun (WGS) entry which is preliminary data.</text>
</comment>